<evidence type="ECO:0000256" key="1">
    <source>
        <dbReference type="SAM" id="MobiDB-lite"/>
    </source>
</evidence>
<feature type="compositionally biased region" description="Polar residues" evidence="1">
    <location>
        <begin position="30"/>
        <end position="46"/>
    </location>
</feature>
<comment type="caution">
    <text evidence="2">The sequence shown here is derived from an EMBL/GenBank/DDBJ whole genome shotgun (WGS) entry which is preliminary data.</text>
</comment>
<dbReference type="Proteomes" id="UP000280598">
    <property type="component" value="Unassembled WGS sequence"/>
</dbReference>
<dbReference type="EMBL" id="QWIS01000237">
    <property type="protein sequence ID" value="RMZ00568.1"/>
    <property type="molecule type" value="Genomic_DNA"/>
</dbReference>
<feature type="region of interest" description="Disordered" evidence="1">
    <location>
        <begin position="27"/>
        <end position="50"/>
    </location>
</feature>
<evidence type="ECO:0000313" key="2">
    <source>
        <dbReference type="EMBL" id="RMZ00568.1"/>
    </source>
</evidence>
<gene>
    <name evidence="2" type="ORF">D0860_07941</name>
</gene>
<feature type="compositionally biased region" description="Basic and acidic residues" evidence="1">
    <location>
        <begin position="106"/>
        <end position="120"/>
    </location>
</feature>
<protein>
    <submittedName>
        <fullName evidence="2">Uncharacterized protein</fullName>
    </submittedName>
</protein>
<evidence type="ECO:0000313" key="3">
    <source>
        <dbReference type="Proteomes" id="UP000280598"/>
    </source>
</evidence>
<organism evidence="2 3">
    <name type="scientific">Hortaea werneckii</name>
    <name type="common">Black yeast</name>
    <name type="synonym">Cladosporium werneckii</name>
    <dbReference type="NCBI Taxonomy" id="91943"/>
    <lineage>
        <taxon>Eukaryota</taxon>
        <taxon>Fungi</taxon>
        <taxon>Dikarya</taxon>
        <taxon>Ascomycota</taxon>
        <taxon>Pezizomycotina</taxon>
        <taxon>Dothideomycetes</taxon>
        <taxon>Dothideomycetidae</taxon>
        <taxon>Mycosphaerellales</taxon>
        <taxon>Teratosphaeriaceae</taxon>
        <taxon>Hortaea</taxon>
    </lineage>
</organism>
<dbReference type="AlphaFoldDB" id="A0A3M7GIB7"/>
<name>A0A3M7GIB7_HORWE</name>
<proteinExistence type="predicted"/>
<sequence length="251" mass="28244">MEEQDSCVDQEPQTAPVRLTKLLAERESNSADTVGQASSQIHQSDLNGHGGPVSYIGSGWYREVTAPEHGKTAALPKAPATWQDFYAAVEAYSQKHPDVVAKYYRSRSEDSSRRLEERTPEAIPPGGRRMASPRDRVATRSSTIKAAAGRRAKTQETTSGRVHVTRLQDYPGAEFRAGHGVLQVKWDEVHKLPPWSEEEGGDALSMRHFHRNRESDKKHNFKYFGRPTILSRTVLLVRRFAVPRPLLSFRD</sequence>
<reference evidence="2 3" key="1">
    <citation type="journal article" date="2018" name="BMC Genomics">
        <title>Genomic evidence for intraspecific hybridization in a clonal and extremely halotolerant yeast.</title>
        <authorList>
            <person name="Gostincar C."/>
            <person name="Stajich J.E."/>
            <person name="Zupancic J."/>
            <person name="Zalar P."/>
            <person name="Gunde-Cimerman N."/>
        </authorList>
    </citation>
    <scope>NUCLEOTIDE SEQUENCE [LARGE SCALE GENOMIC DNA]</scope>
    <source>
        <strain evidence="2 3">EXF-562</strain>
    </source>
</reference>
<accession>A0A3M7GIB7</accession>
<feature type="region of interest" description="Disordered" evidence="1">
    <location>
        <begin position="106"/>
        <end position="159"/>
    </location>
</feature>